<keyword evidence="2" id="KW-1185">Reference proteome</keyword>
<dbReference type="OrthoDB" id="428340at2759"/>
<accession>A0A812ULH0</accession>
<name>A0A812ULH0_9DINO</name>
<dbReference type="Pfam" id="PF13646">
    <property type="entry name" value="HEAT_2"/>
    <property type="match status" value="1"/>
</dbReference>
<dbReference type="InterPro" id="IPR016024">
    <property type="entry name" value="ARM-type_fold"/>
</dbReference>
<evidence type="ECO:0000313" key="1">
    <source>
        <dbReference type="EMBL" id="CAE7570830.1"/>
    </source>
</evidence>
<dbReference type="InterPro" id="IPR011989">
    <property type="entry name" value="ARM-like"/>
</dbReference>
<dbReference type="Gene3D" id="1.25.10.10">
    <property type="entry name" value="Leucine-rich Repeat Variant"/>
    <property type="match status" value="1"/>
</dbReference>
<dbReference type="Proteomes" id="UP000604046">
    <property type="component" value="Unassembled WGS sequence"/>
</dbReference>
<organism evidence="1 2">
    <name type="scientific">Symbiodinium natans</name>
    <dbReference type="NCBI Taxonomy" id="878477"/>
    <lineage>
        <taxon>Eukaryota</taxon>
        <taxon>Sar</taxon>
        <taxon>Alveolata</taxon>
        <taxon>Dinophyceae</taxon>
        <taxon>Suessiales</taxon>
        <taxon>Symbiodiniaceae</taxon>
        <taxon>Symbiodinium</taxon>
    </lineage>
</organism>
<reference evidence="1" key="1">
    <citation type="submission" date="2021-02" db="EMBL/GenBank/DDBJ databases">
        <authorList>
            <person name="Dougan E. K."/>
            <person name="Rhodes N."/>
            <person name="Thang M."/>
            <person name="Chan C."/>
        </authorList>
    </citation>
    <scope>NUCLEOTIDE SEQUENCE</scope>
</reference>
<dbReference type="EMBL" id="CAJNDS010002712">
    <property type="protein sequence ID" value="CAE7570830.1"/>
    <property type="molecule type" value="Genomic_DNA"/>
</dbReference>
<sequence>MTVQELLGSAKLLRWLWVPWAWVERLTLGRWPRFCGWDSDAGVRRAAAIALGNLGRMAADQEEVLQEAAACDADDDVRFHAAVALGIVQATSPKAATSAFRGAGLSRRCSWYTAAV</sequence>
<protein>
    <recommendedName>
        <fullName evidence="3">HEAT repeat domain-containing protein</fullName>
    </recommendedName>
</protein>
<dbReference type="AlphaFoldDB" id="A0A812ULH0"/>
<comment type="caution">
    <text evidence="1">The sequence shown here is derived from an EMBL/GenBank/DDBJ whole genome shotgun (WGS) entry which is preliminary data.</text>
</comment>
<gene>
    <name evidence="1" type="ORF">SNAT2548_LOCUS32508</name>
</gene>
<dbReference type="SUPFAM" id="SSF48371">
    <property type="entry name" value="ARM repeat"/>
    <property type="match status" value="1"/>
</dbReference>
<proteinExistence type="predicted"/>
<evidence type="ECO:0008006" key="3">
    <source>
        <dbReference type="Google" id="ProtNLM"/>
    </source>
</evidence>
<evidence type="ECO:0000313" key="2">
    <source>
        <dbReference type="Proteomes" id="UP000604046"/>
    </source>
</evidence>